<evidence type="ECO:0000256" key="2">
    <source>
        <dbReference type="ARBA" id="ARBA00022737"/>
    </source>
</evidence>
<keyword evidence="5" id="KW-1185">Reference proteome</keyword>
<evidence type="ECO:0000256" key="1">
    <source>
        <dbReference type="ARBA" id="ARBA00022614"/>
    </source>
</evidence>
<dbReference type="PROSITE" id="PS51450">
    <property type="entry name" value="LRR"/>
    <property type="match status" value="7"/>
</dbReference>
<feature type="compositionally biased region" description="Basic and acidic residues" evidence="3">
    <location>
        <begin position="727"/>
        <end position="743"/>
    </location>
</feature>
<dbReference type="SMART" id="SM00369">
    <property type="entry name" value="LRR_TYP"/>
    <property type="match status" value="12"/>
</dbReference>
<evidence type="ECO:0000256" key="3">
    <source>
        <dbReference type="SAM" id="MobiDB-lite"/>
    </source>
</evidence>
<feature type="transmembrane region" description="Helical" evidence="4">
    <location>
        <begin position="856"/>
        <end position="879"/>
    </location>
</feature>
<dbReference type="Gene3D" id="3.80.10.10">
    <property type="entry name" value="Ribonuclease Inhibitor"/>
    <property type="match status" value="3"/>
</dbReference>
<organism evidence="5 6">
    <name type="scientific">Setaria digitata</name>
    <dbReference type="NCBI Taxonomy" id="48799"/>
    <lineage>
        <taxon>Eukaryota</taxon>
        <taxon>Metazoa</taxon>
        <taxon>Ecdysozoa</taxon>
        <taxon>Nematoda</taxon>
        <taxon>Chromadorea</taxon>
        <taxon>Rhabditida</taxon>
        <taxon>Spirurina</taxon>
        <taxon>Spiruromorpha</taxon>
        <taxon>Filarioidea</taxon>
        <taxon>Setariidae</taxon>
        <taxon>Setaria</taxon>
    </lineage>
</organism>
<dbReference type="SMART" id="SM00365">
    <property type="entry name" value="LRR_SD22"/>
    <property type="match status" value="4"/>
</dbReference>
<dbReference type="InterPro" id="IPR032675">
    <property type="entry name" value="LRR_dom_sf"/>
</dbReference>
<dbReference type="AlphaFoldDB" id="A0A915PXN0"/>
<feature type="region of interest" description="Disordered" evidence="3">
    <location>
        <begin position="100"/>
        <end position="124"/>
    </location>
</feature>
<dbReference type="InterPro" id="IPR001611">
    <property type="entry name" value="Leu-rich_rpt"/>
</dbReference>
<dbReference type="Proteomes" id="UP000887581">
    <property type="component" value="Unplaced"/>
</dbReference>
<dbReference type="InterPro" id="IPR003591">
    <property type="entry name" value="Leu-rich_rpt_typical-subtyp"/>
</dbReference>
<dbReference type="PANTHER" id="PTHR24366:SF96">
    <property type="entry name" value="LEUCINE RICH REPEAT CONTAINING 53"/>
    <property type="match status" value="1"/>
</dbReference>
<dbReference type="SUPFAM" id="SSF52058">
    <property type="entry name" value="L domain-like"/>
    <property type="match status" value="2"/>
</dbReference>
<evidence type="ECO:0000256" key="4">
    <source>
        <dbReference type="SAM" id="Phobius"/>
    </source>
</evidence>
<dbReference type="Pfam" id="PF00560">
    <property type="entry name" value="LRR_1"/>
    <property type="match status" value="2"/>
</dbReference>
<protein>
    <submittedName>
        <fullName evidence="6">Leucine-rich repeat-containing N-terminal plant-type domain-containing protein</fullName>
    </submittedName>
</protein>
<proteinExistence type="predicted"/>
<evidence type="ECO:0000313" key="6">
    <source>
        <dbReference type="WBParaSite" id="sdigi.contig34.g2419.t1"/>
    </source>
</evidence>
<accession>A0A915PXN0</accession>
<reference evidence="6" key="1">
    <citation type="submission" date="2022-11" db="UniProtKB">
        <authorList>
            <consortium name="WormBaseParasite"/>
        </authorList>
    </citation>
    <scope>IDENTIFICATION</scope>
</reference>
<keyword evidence="4" id="KW-0812">Transmembrane</keyword>
<dbReference type="WBParaSite" id="sdigi.contig34.g2419.t1">
    <property type="protein sequence ID" value="sdigi.contig34.g2419.t1"/>
    <property type="gene ID" value="sdigi.contig34.g2419"/>
</dbReference>
<keyword evidence="4" id="KW-1133">Transmembrane helix</keyword>
<keyword evidence="2" id="KW-0677">Repeat</keyword>
<feature type="region of interest" description="Disordered" evidence="3">
    <location>
        <begin position="51"/>
        <end position="74"/>
    </location>
</feature>
<keyword evidence="1" id="KW-0433">Leucine-rich repeat</keyword>
<feature type="region of interest" description="Disordered" evidence="3">
    <location>
        <begin position="727"/>
        <end position="747"/>
    </location>
</feature>
<keyword evidence="4" id="KW-0472">Membrane</keyword>
<dbReference type="Pfam" id="PF13855">
    <property type="entry name" value="LRR_8"/>
    <property type="match status" value="3"/>
</dbReference>
<sequence length="945" mass="106293">MSPYSTAQFIGYPYPVTYQQLTESNSVPESSRNKLTACHRCRERVEAMMLGVSANSTPHTDHDEESGTSDRHKDKSVYRFAAIGGYYNCEVNKMHNMGEKDRNDKHCSNPASDHKSKDSTQERYKVRIYDNERRQQRKLVTHEEKRSEKSDTINRFIGSFILFISTIPLSLGCPESITSFCRCDDSQNGITLKCSHTDGLQVVHTLKANQINLGLIQQLEMQDSGLKHLPAAFFSGLFIKKLDLSHNSITDIDENSFMGMNSVLQVLILRHNNLTQLPSKALKPLSALQRLDLSNNSIGDIQVGHVLPPLSKLYDISLANNRICQIHKNAFDNVKYIQTINLGRNCLKEVPASEALSFVNLPLINLLNLASNQISTVDKQAFLNVPNLRHLYLTRNRINDILPHQFSSFEQLEMLDLTGNYLTELRENSFSNMQNLRRLYLGENRIKSIKPGSFTNSSVVILILNSNCLEEIQEGMFDGLVKLQQLALKDNQIKSIDQNSFYSNPSLAMLDLSNNNLMDISPSTFLAQINLFLIDLSANKLFRTPYGAFSRRVKTVLLQENPLVCSEQVHMLQQGVGIYIASSEDVICGRNKNLNQSSIGNNITSMSSTSAYFMVEHEEENNFKQGEKFLSPKTSPVIRPLSITNNEINKTKEGIGEQEKVSRKQVIPARPVNAPATLQSSLSSQSKEMLNIKQLTDDVEHQVTSIPELQNYSVTRYDDYDKVVEGTELRNKNRTEEQPHKNSFDSSNTIYPFPIPFLKGPSKLSKAYSAGSRTITATNSTYGSNRTSSGQTLPPSIVIANHIEETDYTTLAQETDKNDIGKISVENIKEIQESGEQIFFGLDHTERLEHVTAPSVIILICLSTVAIVMATVLIGLCIAKHRRLQTFHGSMTTDSAARTNAYVAAQLDMIYGTVRRNRNMSIPNRFEDGQPWIYAPTSYGTTYYK</sequence>
<evidence type="ECO:0000313" key="5">
    <source>
        <dbReference type="Proteomes" id="UP000887581"/>
    </source>
</evidence>
<name>A0A915PXN0_9BILA</name>
<dbReference type="PANTHER" id="PTHR24366">
    <property type="entry name" value="IG(IMMUNOGLOBULIN) AND LRR(LEUCINE RICH REPEAT) DOMAINS"/>
    <property type="match status" value="1"/>
</dbReference>